<feature type="transmembrane region" description="Helical" evidence="1">
    <location>
        <begin position="244"/>
        <end position="264"/>
    </location>
</feature>
<feature type="transmembrane region" description="Helical" evidence="1">
    <location>
        <begin position="213"/>
        <end position="232"/>
    </location>
</feature>
<dbReference type="RefSeq" id="WP_208261539.1">
    <property type="nucleotide sequence ID" value="NZ_JAGEOJ010000021.1"/>
</dbReference>
<name>A0A939PJM2_9ACTN</name>
<dbReference type="AlphaFoldDB" id="A0A939PJM2"/>
<reference evidence="2" key="1">
    <citation type="submission" date="2021-03" db="EMBL/GenBank/DDBJ databases">
        <authorList>
            <person name="Kanchanasin P."/>
            <person name="Saeng-In P."/>
            <person name="Phongsopitanun W."/>
            <person name="Yuki M."/>
            <person name="Kudo T."/>
            <person name="Ohkuma M."/>
            <person name="Tanasupawat S."/>
        </authorList>
    </citation>
    <scope>NUCLEOTIDE SEQUENCE</scope>
    <source>
        <strain evidence="2">GKU 128</strain>
    </source>
</reference>
<evidence type="ECO:0000313" key="3">
    <source>
        <dbReference type="Proteomes" id="UP000669179"/>
    </source>
</evidence>
<feature type="transmembrane region" description="Helical" evidence="1">
    <location>
        <begin position="276"/>
        <end position="295"/>
    </location>
</feature>
<protein>
    <recommendedName>
        <fullName evidence="4">DUF998 domain-containing protein</fullName>
    </recommendedName>
</protein>
<accession>A0A939PJM2</accession>
<gene>
    <name evidence="2" type="ORF">J4573_40920</name>
</gene>
<feature type="transmembrane region" description="Helical" evidence="1">
    <location>
        <begin position="119"/>
        <end position="138"/>
    </location>
</feature>
<proteinExistence type="predicted"/>
<feature type="transmembrane region" description="Helical" evidence="1">
    <location>
        <begin position="181"/>
        <end position="201"/>
    </location>
</feature>
<evidence type="ECO:0000256" key="1">
    <source>
        <dbReference type="SAM" id="Phobius"/>
    </source>
</evidence>
<feature type="transmembrane region" description="Helical" evidence="1">
    <location>
        <begin position="150"/>
        <end position="169"/>
    </location>
</feature>
<keyword evidence="3" id="KW-1185">Reference proteome</keyword>
<evidence type="ECO:0000313" key="2">
    <source>
        <dbReference type="EMBL" id="MBO2453512.1"/>
    </source>
</evidence>
<sequence>MVDLRSTPHRWRPVLGLLLLAPLVGEYLLGNTPVTDFGSLPLYLPLYGCGALLIREVARRTGHGWPTMLLLGAAYGLWEEGPVDQMLWNPRYGGFDFGLTYAGTHVPFLGTSVALLQDVVSMHMIWSICVPIALVEAFRRDRQRPWLGRVGLAITALVLAAGSAGLAAIQYAANGHFMASAWQWTVGLVLIGGLILAAFLVPRVPKRQGESAAPSPWLAGCAAFALTSAYWVGQAVLRDRVSDWVLVIGWLALAAIAVAVGISWSHCRGWGAQHRAAVAVGALLTYVWVGFTHASDMGVSLSTALIGNIIFGTGALVLAAAALRSASSTDHAANSTQPAA</sequence>
<keyword evidence="1" id="KW-0472">Membrane</keyword>
<evidence type="ECO:0008006" key="4">
    <source>
        <dbReference type="Google" id="ProtNLM"/>
    </source>
</evidence>
<dbReference type="EMBL" id="JAGEOJ010000021">
    <property type="protein sequence ID" value="MBO2453512.1"/>
    <property type="molecule type" value="Genomic_DNA"/>
</dbReference>
<feature type="transmembrane region" description="Helical" evidence="1">
    <location>
        <begin position="301"/>
        <end position="323"/>
    </location>
</feature>
<keyword evidence="1" id="KW-1133">Transmembrane helix</keyword>
<comment type="caution">
    <text evidence="2">The sequence shown here is derived from an EMBL/GenBank/DDBJ whole genome shotgun (WGS) entry which is preliminary data.</text>
</comment>
<dbReference type="Proteomes" id="UP000669179">
    <property type="component" value="Unassembled WGS sequence"/>
</dbReference>
<organism evidence="2 3">
    <name type="scientific">Actinomadura barringtoniae</name>
    <dbReference type="NCBI Taxonomy" id="1427535"/>
    <lineage>
        <taxon>Bacteria</taxon>
        <taxon>Bacillati</taxon>
        <taxon>Actinomycetota</taxon>
        <taxon>Actinomycetes</taxon>
        <taxon>Streptosporangiales</taxon>
        <taxon>Thermomonosporaceae</taxon>
        <taxon>Actinomadura</taxon>
    </lineage>
</organism>
<keyword evidence="1" id="KW-0812">Transmembrane</keyword>